<sequence>MNNVCRRICKSFAEAIEAYGLKKKALIELEEALGRGTVEGLRAHSALADGSQFRPRVIEQPSHASILKLLQQEDGFGTEYGERSTRATRGVGINRGLEVELRQVVFKYQRDTQLVATDTQWNKLQDSRHKLSQVMDSWFRKLGELMPVTAIEALVVADVGPEDMMLGLPSDFPKKDHVSLGICNHALIERELRVAQAHDALKKLRTQLGLKSFLVRRKRQNPGYTVAT</sequence>
<dbReference type="HOGENOM" id="CLU_105980_0_0_1"/>
<reference evidence="1 2" key="1">
    <citation type="submission" date="2014-06" db="EMBL/GenBank/DDBJ databases">
        <title>Evolutionary Origins and Diversification of the Mycorrhizal Mutualists.</title>
        <authorList>
            <consortium name="DOE Joint Genome Institute"/>
            <consortium name="Mycorrhizal Genomics Consortium"/>
            <person name="Kohler A."/>
            <person name="Kuo A."/>
            <person name="Nagy L.G."/>
            <person name="Floudas D."/>
            <person name="Copeland A."/>
            <person name="Barry K.W."/>
            <person name="Cichocki N."/>
            <person name="Veneault-Fourrey C."/>
            <person name="LaButti K."/>
            <person name="Lindquist E.A."/>
            <person name="Lipzen A."/>
            <person name="Lundell T."/>
            <person name="Morin E."/>
            <person name="Murat C."/>
            <person name="Riley R."/>
            <person name="Ohm R."/>
            <person name="Sun H."/>
            <person name="Tunlid A."/>
            <person name="Henrissat B."/>
            <person name="Grigoriev I.V."/>
            <person name="Hibbett D.S."/>
            <person name="Martin F."/>
        </authorList>
    </citation>
    <scope>NUCLEOTIDE SEQUENCE [LARGE SCALE GENOMIC DNA]</scope>
    <source>
        <strain evidence="1 2">SS14</strain>
    </source>
</reference>
<dbReference type="OrthoDB" id="3257613at2759"/>
<evidence type="ECO:0000313" key="2">
    <source>
        <dbReference type="Proteomes" id="UP000054279"/>
    </source>
</evidence>
<gene>
    <name evidence="1" type="ORF">M422DRAFT_49537</name>
</gene>
<evidence type="ECO:0000313" key="1">
    <source>
        <dbReference type="EMBL" id="KIJ39694.1"/>
    </source>
</evidence>
<protein>
    <submittedName>
        <fullName evidence="1">Uncharacterized protein</fullName>
    </submittedName>
</protein>
<dbReference type="Proteomes" id="UP000054279">
    <property type="component" value="Unassembled WGS sequence"/>
</dbReference>
<proteinExistence type="predicted"/>
<accession>A0A0C9UXS3</accession>
<name>A0A0C9UXS3_SPHS4</name>
<organism evidence="1 2">
    <name type="scientific">Sphaerobolus stellatus (strain SS14)</name>
    <dbReference type="NCBI Taxonomy" id="990650"/>
    <lineage>
        <taxon>Eukaryota</taxon>
        <taxon>Fungi</taxon>
        <taxon>Dikarya</taxon>
        <taxon>Basidiomycota</taxon>
        <taxon>Agaricomycotina</taxon>
        <taxon>Agaricomycetes</taxon>
        <taxon>Phallomycetidae</taxon>
        <taxon>Geastrales</taxon>
        <taxon>Sphaerobolaceae</taxon>
        <taxon>Sphaerobolus</taxon>
    </lineage>
</organism>
<dbReference type="EMBL" id="KN837150">
    <property type="protein sequence ID" value="KIJ39694.1"/>
    <property type="molecule type" value="Genomic_DNA"/>
</dbReference>
<keyword evidence="2" id="KW-1185">Reference proteome</keyword>
<dbReference type="AlphaFoldDB" id="A0A0C9UXS3"/>